<evidence type="ECO:0000259" key="2">
    <source>
        <dbReference type="Pfam" id="PF00462"/>
    </source>
</evidence>
<dbReference type="Pfam" id="PF00462">
    <property type="entry name" value="Glutaredoxin"/>
    <property type="match status" value="1"/>
</dbReference>
<dbReference type="InterPro" id="IPR002109">
    <property type="entry name" value="Glutaredoxin"/>
</dbReference>
<sequence>MNVKIALRSALLFTALTCIATAHAQTTYRWVDKKSGRTVYSDQPPPAGINATINNKSAAAGSSPIPYAARQAAERFPVTLYTSADCVDLCKQARDLLNKRGVPFTEKMMRDKQEIDDLNKRFGGQMVAPSISIGSQNLLGLDPTAWNNILDLAGYPTTAPYGSKPSGAFTESQ</sequence>
<evidence type="ECO:0000256" key="1">
    <source>
        <dbReference type="SAM" id="SignalP"/>
    </source>
</evidence>
<protein>
    <submittedName>
        <fullName evidence="4">Glutaredoxin family protein</fullName>
    </submittedName>
</protein>
<evidence type="ECO:0000313" key="5">
    <source>
        <dbReference type="Proteomes" id="UP001574673"/>
    </source>
</evidence>
<dbReference type="InterPro" id="IPR036249">
    <property type="entry name" value="Thioredoxin-like_sf"/>
</dbReference>
<dbReference type="Gene3D" id="3.40.30.10">
    <property type="entry name" value="Glutaredoxin"/>
    <property type="match status" value="1"/>
</dbReference>
<feature type="chain" id="PRO_5046358118" evidence="1">
    <location>
        <begin position="25"/>
        <end position="173"/>
    </location>
</feature>
<feature type="signal peptide" evidence="1">
    <location>
        <begin position="1"/>
        <end position="24"/>
    </location>
</feature>
<dbReference type="InterPro" id="IPR025392">
    <property type="entry name" value="DUF4124"/>
</dbReference>
<dbReference type="EMBL" id="JBEUWX010000002">
    <property type="protein sequence ID" value="MFA9950614.1"/>
    <property type="molecule type" value="Genomic_DNA"/>
</dbReference>
<keyword evidence="5" id="KW-1185">Reference proteome</keyword>
<feature type="domain" description="Glutaredoxin" evidence="2">
    <location>
        <begin position="78"/>
        <end position="135"/>
    </location>
</feature>
<dbReference type="SUPFAM" id="SSF52833">
    <property type="entry name" value="Thioredoxin-like"/>
    <property type="match status" value="1"/>
</dbReference>
<accession>A0ABV4UG58</accession>
<dbReference type="RefSeq" id="WP_418891658.1">
    <property type="nucleotide sequence ID" value="NZ_JBEUWX010000002.1"/>
</dbReference>
<dbReference type="PROSITE" id="PS51354">
    <property type="entry name" value="GLUTAREDOXIN_2"/>
    <property type="match status" value="1"/>
</dbReference>
<name>A0ABV4UG58_9RHOO</name>
<organism evidence="4 5">
    <name type="scientific">Dentiradicibacter hellwigii</name>
    <dbReference type="NCBI Taxonomy" id="3149053"/>
    <lineage>
        <taxon>Bacteria</taxon>
        <taxon>Pseudomonadati</taxon>
        <taxon>Pseudomonadota</taxon>
        <taxon>Betaproteobacteria</taxon>
        <taxon>Rhodocyclales</taxon>
        <taxon>Rhodocyclaceae</taxon>
        <taxon>Dentiradicibacter</taxon>
    </lineage>
</organism>
<evidence type="ECO:0000313" key="4">
    <source>
        <dbReference type="EMBL" id="MFA9950614.1"/>
    </source>
</evidence>
<keyword evidence="1" id="KW-0732">Signal</keyword>
<dbReference type="CDD" id="cd02976">
    <property type="entry name" value="NrdH"/>
    <property type="match status" value="1"/>
</dbReference>
<comment type="caution">
    <text evidence="4">The sequence shown here is derived from an EMBL/GenBank/DDBJ whole genome shotgun (WGS) entry which is preliminary data.</text>
</comment>
<dbReference type="Proteomes" id="UP001574673">
    <property type="component" value="Unassembled WGS sequence"/>
</dbReference>
<feature type="domain" description="DUF4124" evidence="3">
    <location>
        <begin position="15"/>
        <end position="69"/>
    </location>
</feature>
<proteinExistence type="predicted"/>
<reference evidence="5" key="1">
    <citation type="submission" date="2024-06" db="EMBL/GenBank/DDBJ databases">
        <title>Radixoralia hellwigii gen. nov., sp nov., isolated from a root canal in the human oral cavity.</title>
        <authorList>
            <person name="Bartsch S."/>
            <person name="Wittmer A."/>
            <person name="Schulz A.-K."/>
            <person name="Neumann-Schaal M."/>
            <person name="Wolf J."/>
            <person name="Gronow S."/>
            <person name="Tennert C."/>
            <person name="Haecker G."/>
            <person name="Cieplik F."/>
            <person name="Al-Ahmad A."/>
        </authorList>
    </citation>
    <scope>NUCLEOTIDE SEQUENCE [LARGE SCALE GENOMIC DNA]</scope>
    <source>
        <strain evidence="5">Wk13</strain>
    </source>
</reference>
<dbReference type="Pfam" id="PF13511">
    <property type="entry name" value="DUF4124"/>
    <property type="match status" value="1"/>
</dbReference>
<evidence type="ECO:0000259" key="3">
    <source>
        <dbReference type="Pfam" id="PF13511"/>
    </source>
</evidence>
<gene>
    <name evidence="4" type="ORF">ABCS64_09855</name>
</gene>